<evidence type="ECO:0000313" key="13">
    <source>
        <dbReference type="EMBL" id="SER33539.1"/>
    </source>
</evidence>
<dbReference type="InterPro" id="IPR003661">
    <property type="entry name" value="HisK_dim/P_dom"/>
</dbReference>
<feature type="domain" description="Histidine kinase" evidence="11">
    <location>
        <begin position="219"/>
        <end position="429"/>
    </location>
</feature>
<evidence type="ECO:0000256" key="2">
    <source>
        <dbReference type="ARBA" id="ARBA00004370"/>
    </source>
</evidence>
<accession>A0A1H9NCZ9</accession>
<reference evidence="15 16" key="1">
    <citation type="submission" date="2016-10" db="EMBL/GenBank/DDBJ databases">
        <authorList>
            <person name="de Groot N.N."/>
        </authorList>
    </citation>
    <scope>NUCLEOTIDE SEQUENCE [LARGE SCALE GENOMIC DNA]</scope>
    <source>
        <strain evidence="14 15">CGMCC 1.9095</strain>
        <strain evidence="13 16">DSM 22558</strain>
    </source>
</reference>
<dbReference type="Pfam" id="PF02518">
    <property type="entry name" value="HATPase_c"/>
    <property type="match status" value="1"/>
</dbReference>
<keyword evidence="4" id="KW-0597">Phosphoprotein</keyword>
<keyword evidence="6 10" id="KW-0812">Transmembrane</keyword>
<sequence length="429" mass="48408">MKSSLTARLTRTLFLLIAATAAVSIFIVEQFVDDVEDTILDLELKADAEYFKERLRNDEFQPVKTARLEAVFLPEGETEAVLPTYFQARILPFSREIEVGETTLLIVGERLEEPNGKLFLAQDITIMENREFLVQLILISVAAGMLLIGYFIARGSARYLVRPFRNLTREVLGAVPGTSVPRINTSYRDQEFCDIAEAFNRFLSELEHHIEREKSFVKLASHELRTPLAVMNGALNVLEQRQNLSEGDQKTLARLRRAMQTMRDDMDVLLELARSEASSEGSRMVKVSEIVRTTIDDLEHGHPDQAGRITLFEDNPDVRVRTYPVLVRMLMRNLLQNALRHTRSPVEVHMLSNGILVKDFGSGLPDAVVKNLRVSRATGGGLPRADQLNNTTFGLLIVRLVCERLGWGLQVTQSDDRGTEFMIEIGNRG</sequence>
<evidence type="ECO:0000256" key="8">
    <source>
        <dbReference type="ARBA" id="ARBA00022989"/>
    </source>
</evidence>
<keyword evidence="15" id="KW-1185">Reference proteome</keyword>
<evidence type="ECO:0000313" key="14">
    <source>
        <dbReference type="EMBL" id="SFL82206.1"/>
    </source>
</evidence>
<dbReference type="AlphaFoldDB" id="A0A1H9NCZ9"/>
<evidence type="ECO:0000256" key="5">
    <source>
        <dbReference type="ARBA" id="ARBA00022679"/>
    </source>
</evidence>
<dbReference type="RefSeq" id="WP_074777312.1">
    <property type="nucleotide sequence ID" value="NZ_FOGN01000001.1"/>
</dbReference>
<dbReference type="SMART" id="SM00388">
    <property type="entry name" value="HisKA"/>
    <property type="match status" value="1"/>
</dbReference>
<evidence type="ECO:0000259" key="11">
    <source>
        <dbReference type="PROSITE" id="PS50109"/>
    </source>
</evidence>
<keyword evidence="5" id="KW-0808">Transferase</keyword>
<keyword evidence="10" id="KW-0472">Membrane</keyword>
<dbReference type="CDD" id="cd00082">
    <property type="entry name" value="HisKA"/>
    <property type="match status" value="1"/>
</dbReference>
<dbReference type="InterPro" id="IPR036097">
    <property type="entry name" value="HisK_dim/P_sf"/>
</dbReference>
<dbReference type="InterPro" id="IPR005467">
    <property type="entry name" value="His_kinase_dom"/>
</dbReference>
<dbReference type="STRING" id="653930.SAMN05216589_0229"/>
<dbReference type="SMART" id="SM00387">
    <property type="entry name" value="HATPase_c"/>
    <property type="match status" value="1"/>
</dbReference>
<dbReference type="GO" id="GO:0000155">
    <property type="term" value="F:phosphorelay sensor kinase activity"/>
    <property type="evidence" value="ECO:0007669"/>
    <property type="project" value="InterPro"/>
</dbReference>
<evidence type="ECO:0000259" key="12">
    <source>
        <dbReference type="PROSITE" id="PS50885"/>
    </source>
</evidence>
<dbReference type="Pfam" id="PF00512">
    <property type="entry name" value="HisKA"/>
    <property type="match status" value="1"/>
</dbReference>
<evidence type="ECO:0000313" key="15">
    <source>
        <dbReference type="Proteomes" id="UP000186599"/>
    </source>
</evidence>
<keyword evidence="8 10" id="KW-1133">Transmembrane helix</keyword>
<evidence type="ECO:0000256" key="9">
    <source>
        <dbReference type="ARBA" id="ARBA00023012"/>
    </source>
</evidence>
<dbReference type="EMBL" id="FOGN01000001">
    <property type="protein sequence ID" value="SER33539.1"/>
    <property type="molecule type" value="Genomic_DNA"/>
</dbReference>
<dbReference type="PROSITE" id="PS50109">
    <property type="entry name" value="HIS_KIN"/>
    <property type="match status" value="1"/>
</dbReference>
<proteinExistence type="predicted"/>
<evidence type="ECO:0000256" key="7">
    <source>
        <dbReference type="ARBA" id="ARBA00022777"/>
    </source>
</evidence>
<keyword evidence="9" id="KW-0902">Two-component regulatory system</keyword>
<feature type="transmembrane region" description="Helical" evidence="10">
    <location>
        <begin position="12"/>
        <end position="32"/>
    </location>
</feature>
<evidence type="ECO:0000313" key="16">
    <source>
        <dbReference type="Proteomes" id="UP000186904"/>
    </source>
</evidence>
<dbReference type="PROSITE" id="PS50885">
    <property type="entry name" value="HAMP"/>
    <property type="match status" value="1"/>
</dbReference>
<comment type="catalytic activity">
    <reaction evidence="1">
        <text>ATP + protein L-histidine = ADP + protein N-phospho-L-histidine.</text>
        <dbReference type="EC" id="2.7.13.3"/>
    </reaction>
</comment>
<organism evidence="13 16">
    <name type="scientific">Halopseudomonas bauzanensis</name>
    <dbReference type="NCBI Taxonomy" id="653930"/>
    <lineage>
        <taxon>Bacteria</taxon>
        <taxon>Pseudomonadati</taxon>
        <taxon>Pseudomonadota</taxon>
        <taxon>Gammaproteobacteria</taxon>
        <taxon>Pseudomonadales</taxon>
        <taxon>Pseudomonadaceae</taxon>
        <taxon>Halopseudomonas</taxon>
    </lineage>
</organism>
<feature type="domain" description="HAMP" evidence="12">
    <location>
        <begin position="158"/>
        <end position="211"/>
    </location>
</feature>
<dbReference type="Gene3D" id="6.10.340.10">
    <property type="match status" value="1"/>
</dbReference>
<comment type="subcellular location">
    <subcellularLocation>
        <location evidence="2">Membrane</location>
    </subcellularLocation>
</comment>
<dbReference type="PANTHER" id="PTHR45436">
    <property type="entry name" value="SENSOR HISTIDINE KINASE YKOH"/>
    <property type="match status" value="1"/>
</dbReference>
<dbReference type="InterPro" id="IPR003594">
    <property type="entry name" value="HATPase_dom"/>
</dbReference>
<dbReference type="OrthoDB" id="9121563at2"/>
<dbReference type="EMBL" id="FOUA01000001">
    <property type="protein sequence ID" value="SFL82206.1"/>
    <property type="molecule type" value="Genomic_DNA"/>
</dbReference>
<dbReference type="Gene3D" id="1.10.287.130">
    <property type="match status" value="1"/>
</dbReference>
<dbReference type="InterPro" id="IPR050428">
    <property type="entry name" value="TCS_sensor_his_kinase"/>
</dbReference>
<dbReference type="InterPro" id="IPR036890">
    <property type="entry name" value="HATPase_C_sf"/>
</dbReference>
<keyword evidence="7 13" id="KW-0418">Kinase</keyword>
<protein>
    <recommendedName>
        <fullName evidence="3">histidine kinase</fullName>
        <ecNumber evidence="3">2.7.13.3</ecNumber>
    </recommendedName>
</protein>
<dbReference type="GO" id="GO:0005886">
    <property type="term" value="C:plasma membrane"/>
    <property type="evidence" value="ECO:0007669"/>
    <property type="project" value="TreeGrafter"/>
</dbReference>
<dbReference type="PANTHER" id="PTHR45436:SF16">
    <property type="entry name" value="HISTIDINE KINASE"/>
    <property type="match status" value="1"/>
</dbReference>
<name>A0A1H9NCZ9_9GAMM</name>
<dbReference type="SUPFAM" id="SSF55874">
    <property type="entry name" value="ATPase domain of HSP90 chaperone/DNA topoisomerase II/histidine kinase"/>
    <property type="match status" value="1"/>
</dbReference>
<evidence type="ECO:0000256" key="10">
    <source>
        <dbReference type="SAM" id="Phobius"/>
    </source>
</evidence>
<dbReference type="InterPro" id="IPR003660">
    <property type="entry name" value="HAMP_dom"/>
</dbReference>
<dbReference type="Proteomes" id="UP000186599">
    <property type="component" value="Unassembled WGS sequence"/>
</dbReference>
<gene>
    <name evidence="14" type="ORF">SAMN04487855_1395</name>
    <name evidence="13" type="ORF">SAMN05216589_0229</name>
</gene>
<evidence type="ECO:0000256" key="4">
    <source>
        <dbReference type="ARBA" id="ARBA00022553"/>
    </source>
</evidence>
<evidence type="ECO:0000256" key="3">
    <source>
        <dbReference type="ARBA" id="ARBA00012438"/>
    </source>
</evidence>
<dbReference type="Gene3D" id="3.30.565.10">
    <property type="entry name" value="Histidine kinase-like ATPase, C-terminal domain"/>
    <property type="match status" value="1"/>
</dbReference>
<dbReference type="EC" id="2.7.13.3" evidence="3"/>
<evidence type="ECO:0000256" key="1">
    <source>
        <dbReference type="ARBA" id="ARBA00000085"/>
    </source>
</evidence>
<dbReference type="SUPFAM" id="SSF47384">
    <property type="entry name" value="Homodimeric domain of signal transducing histidine kinase"/>
    <property type="match status" value="1"/>
</dbReference>
<feature type="transmembrane region" description="Helical" evidence="10">
    <location>
        <begin position="132"/>
        <end position="153"/>
    </location>
</feature>
<dbReference type="Proteomes" id="UP000186904">
    <property type="component" value="Unassembled WGS sequence"/>
</dbReference>
<evidence type="ECO:0000256" key="6">
    <source>
        <dbReference type="ARBA" id="ARBA00022692"/>
    </source>
</evidence>